<dbReference type="AlphaFoldDB" id="A0A814MSS5"/>
<organism evidence="1 2">
    <name type="scientific">Rotaria sordida</name>
    <dbReference type="NCBI Taxonomy" id="392033"/>
    <lineage>
        <taxon>Eukaryota</taxon>
        <taxon>Metazoa</taxon>
        <taxon>Spiralia</taxon>
        <taxon>Gnathifera</taxon>
        <taxon>Rotifera</taxon>
        <taxon>Eurotatoria</taxon>
        <taxon>Bdelloidea</taxon>
        <taxon>Philodinida</taxon>
        <taxon>Philodinidae</taxon>
        <taxon>Rotaria</taxon>
    </lineage>
</organism>
<reference evidence="1" key="1">
    <citation type="submission" date="2021-02" db="EMBL/GenBank/DDBJ databases">
        <authorList>
            <person name="Nowell W R."/>
        </authorList>
    </citation>
    <scope>NUCLEOTIDE SEQUENCE</scope>
</reference>
<accession>A0A814MSS5</accession>
<proteinExistence type="predicted"/>
<dbReference type="Proteomes" id="UP000663882">
    <property type="component" value="Unassembled WGS sequence"/>
</dbReference>
<dbReference type="OrthoDB" id="10010355at2759"/>
<name>A0A814MSS5_9BILA</name>
<dbReference type="EMBL" id="CAJNOO010001038">
    <property type="protein sequence ID" value="CAF1083984.1"/>
    <property type="molecule type" value="Genomic_DNA"/>
</dbReference>
<protein>
    <submittedName>
        <fullName evidence="1">Uncharacterized protein</fullName>
    </submittedName>
</protein>
<evidence type="ECO:0000313" key="2">
    <source>
        <dbReference type="Proteomes" id="UP000663882"/>
    </source>
</evidence>
<comment type="caution">
    <text evidence="1">The sequence shown here is derived from an EMBL/GenBank/DDBJ whole genome shotgun (WGS) entry which is preliminary data.</text>
</comment>
<gene>
    <name evidence="1" type="ORF">RFH988_LOCUS18447</name>
</gene>
<evidence type="ECO:0000313" key="1">
    <source>
        <dbReference type="EMBL" id="CAF1083984.1"/>
    </source>
</evidence>
<sequence length="287" mass="34297">MSNRNVQIFNIIYDQLIEHGFIKKDIDEKEHRDAALSICMPMIEKITQFHDNNLFQCITDLLSKLNIHIDDKNNSTKVFAEITSAIECLQKQQMKYEEYIRTHSDKMDLLMKRVFDLEMNEELNESRIIAFEIVRLSRFYFVEEILKKHSKYDTWQKLTTEWAKRENEAMILLKIDEKTATSAPMKNDLIQNHERVVSLIQPIEREIKKKFNLNIKLIDLRKIASDRNACTHKIIDTIDQQKDFFNDCRNFQFSEQFKYTTTINELIEKLTEYENAKPKSLLKNFKN</sequence>